<dbReference type="Gene3D" id="3.40.50.2300">
    <property type="match status" value="1"/>
</dbReference>
<sequence>MTFRGALGAVKPIFVKYYGFSDAERHALHTLFRLSESHRVVYAPWTAASPEAPQVVLIEGDSWEAALALANPLHDSLKLAWVGAGAPAMAWRVFDSPVKWSALIEAMDEEFSPVTSTALSLDLDLAHDADLDVHFEGDDDTAPMALEGAVPAAARRVLVVDAGRDERLYLRAKLSSAGLHEVDEAASGAEALELLRGAAYQLVIVDLGLTDMDSWQLIKAVDGMRPRTAHLFVTASMQSWGQSARAWMSGAVYLKKPLDPEKLKILLQNI</sequence>
<keyword evidence="4" id="KW-1185">Reference proteome</keyword>
<dbReference type="InterPro" id="IPR001789">
    <property type="entry name" value="Sig_transdc_resp-reg_receiver"/>
</dbReference>
<organism evidence="3 4">
    <name type="scientific">Polaromonas eurypsychrophila</name>
    <dbReference type="NCBI Taxonomy" id="1614635"/>
    <lineage>
        <taxon>Bacteria</taxon>
        <taxon>Pseudomonadati</taxon>
        <taxon>Pseudomonadota</taxon>
        <taxon>Betaproteobacteria</taxon>
        <taxon>Burkholderiales</taxon>
        <taxon>Comamonadaceae</taxon>
        <taxon>Polaromonas</taxon>
    </lineage>
</organism>
<reference evidence="3" key="2">
    <citation type="submission" date="2020-09" db="EMBL/GenBank/DDBJ databases">
        <authorList>
            <person name="Sun Q."/>
            <person name="Zhou Y."/>
        </authorList>
    </citation>
    <scope>NUCLEOTIDE SEQUENCE</scope>
    <source>
        <strain evidence="3">CGMCC 1.15322</strain>
    </source>
</reference>
<accession>A0A916SGV8</accession>
<proteinExistence type="predicted"/>
<evidence type="ECO:0000259" key="2">
    <source>
        <dbReference type="PROSITE" id="PS50110"/>
    </source>
</evidence>
<dbReference type="EMBL" id="BMIG01000006">
    <property type="protein sequence ID" value="GGA99532.1"/>
    <property type="molecule type" value="Genomic_DNA"/>
</dbReference>
<name>A0A916SGV8_9BURK</name>
<evidence type="ECO:0000256" key="1">
    <source>
        <dbReference type="PROSITE-ProRule" id="PRU00169"/>
    </source>
</evidence>
<dbReference type="Pfam" id="PF00072">
    <property type="entry name" value="Response_reg"/>
    <property type="match status" value="1"/>
</dbReference>
<feature type="modified residue" description="4-aspartylphosphate" evidence="1">
    <location>
        <position position="206"/>
    </location>
</feature>
<evidence type="ECO:0000313" key="3">
    <source>
        <dbReference type="EMBL" id="GGA99532.1"/>
    </source>
</evidence>
<dbReference type="CDD" id="cd00156">
    <property type="entry name" value="REC"/>
    <property type="match status" value="1"/>
</dbReference>
<evidence type="ECO:0000313" key="4">
    <source>
        <dbReference type="Proteomes" id="UP000620596"/>
    </source>
</evidence>
<dbReference type="Proteomes" id="UP000620596">
    <property type="component" value="Unassembled WGS sequence"/>
</dbReference>
<dbReference type="InterPro" id="IPR011006">
    <property type="entry name" value="CheY-like_superfamily"/>
</dbReference>
<dbReference type="GO" id="GO:0000160">
    <property type="term" value="P:phosphorelay signal transduction system"/>
    <property type="evidence" value="ECO:0007669"/>
    <property type="project" value="InterPro"/>
</dbReference>
<dbReference type="PANTHER" id="PTHR43228:SF1">
    <property type="entry name" value="TWO-COMPONENT RESPONSE REGULATOR ARR22"/>
    <property type="match status" value="1"/>
</dbReference>
<feature type="domain" description="Response regulatory" evidence="2">
    <location>
        <begin position="156"/>
        <end position="270"/>
    </location>
</feature>
<comment type="caution">
    <text evidence="3">The sequence shown here is derived from an EMBL/GenBank/DDBJ whole genome shotgun (WGS) entry which is preliminary data.</text>
</comment>
<dbReference type="SMART" id="SM00448">
    <property type="entry name" value="REC"/>
    <property type="match status" value="1"/>
</dbReference>
<protein>
    <recommendedName>
        <fullName evidence="2">Response regulatory domain-containing protein</fullName>
    </recommendedName>
</protein>
<dbReference type="AlphaFoldDB" id="A0A916SGV8"/>
<dbReference type="SUPFAM" id="SSF52172">
    <property type="entry name" value="CheY-like"/>
    <property type="match status" value="1"/>
</dbReference>
<gene>
    <name evidence="3" type="ORF">GCM10011496_20770</name>
</gene>
<dbReference type="PANTHER" id="PTHR43228">
    <property type="entry name" value="TWO-COMPONENT RESPONSE REGULATOR"/>
    <property type="match status" value="1"/>
</dbReference>
<reference evidence="3" key="1">
    <citation type="journal article" date="2014" name="Int. J. Syst. Evol. Microbiol.">
        <title>Complete genome sequence of Corynebacterium casei LMG S-19264T (=DSM 44701T), isolated from a smear-ripened cheese.</title>
        <authorList>
            <consortium name="US DOE Joint Genome Institute (JGI-PGF)"/>
            <person name="Walter F."/>
            <person name="Albersmeier A."/>
            <person name="Kalinowski J."/>
            <person name="Ruckert C."/>
        </authorList>
    </citation>
    <scope>NUCLEOTIDE SEQUENCE</scope>
    <source>
        <strain evidence="3">CGMCC 1.15322</strain>
    </source>
</reference>
<keyword evidence="1" id="KW-0597">Phosphoprotein</keyword>
<dbReference type="PROSITE" id="PS50110">
    <property type="entry name" value="RESPONSE_REGULATORY"/>
    <property type="match status" value="1"/>
</dbReference>
<dbReference type="InterPro" id="IPR052048">
    <property type="entry name" value="ST_Response_Regulator"/>
</dbReference>